<dbReference type="Proteomes" id="UP000481153">
    <property type="component" value="Unassembled WGS sequence"/>
</dbReference>
<sequence>MYPDVPSHKFDPFEVRKKKRYPDTPAFILCQESCNDNMGISFQFASDVKILLKIERYFQAEALGMLSGMKFDSIKADNGSGWVKPPPRFAPLLQDAGKEYPRLVHIRNSLPLTPVKLATPSGGKNLRMAGWNAILVDFKEHGITTAAQLQSKWRRLKADWTDYGFLKNMSGYGEGLTDEKWNELDATKGKLKLSRFKDKPFVHWDTMSAVIGDTMATGLCDDDESELSEAQLGVLSAAQKRAKVLYQLKKNRKRKAPQESDPGRDLRMKTLMDISSSLGNLVKLYATKNDLSSVLEEKSLP</sequence>
<organism evidence="1 2">
    <name type="scientific">Aphanomyces euteiches</name>
    <dbReference type="NCBI Taxonomy" id="100861"/>
    <lineage>
        <taxon>Eukaryota</taxon>
        <taxon>Sar</taxon>
        <taxon>Stramenopiles</taxon>
        <taxon>Oomycota</taxon>
        <taxon>Saprolegniomycetes</taxon>
        <taxon>Saprolegniales</taxon>
        <taxon>Verrucalvaceae</taxon>
        <taxon>Aphanomyces</taxon>
    </lineage>
</organism>
<evidence type="ECO:0000313" key="2">
    <source>
        <dbReference type="Proteomes" id="UP000481153"/>
    </source>
</evidence>
<accession>A0A6G0WPZ2</accession>
<gene>
    <name evidence="1" type="ORF">Ae201684_012953</name>
</gene>
<dbReference type="EMBL" id="VJMJ01000164">
    <property type="protein sequence ID" value="KAF0729452.1"/>
    <property type="molecule type" value="Genomic_DNA"/>
</dbReference>
<comment type="caution">
    <text evidence="1">The sequence shown here is derived from an EMBL/GenBank/DDBJ whole genome shotgun (WGS) entry which is preliminary data.</text>
</comment>
<keyword evidence="2" id="KW-1185">Reference proteome</keyword>
<name>A0A6G0WPZ2_9STRA</name>
<protein>
    <recommendedName>
        <fullName evidence="3">Myb/SANT-like domain-containing protein</fullName>
    </recommendedName>
</protein>
<dbReference type="VEuPathDB" id="FungiDB:AeMF1_005569"/>
<evidence type="ECO:0008006" key="3">
    <source>
        <dbReference type="Google" id="ProtNLM"/>
    </source>
</evidence>
<dbReference type="AlphaFoldDB" id="A0A6G0WPZ2"/>
<evidence type="ECO:0000313" key="1">
    <source>
        <dbReference type="EMBL" id="KAF0729452.1"/>
    </source>
</evidence>
<reference evidence="1 2" key="1">
    <citation type="submission" date="2019-07" db="EMBL/GenBank/DDBJ databases">
        <title>Genomics analysis of Aphanomyces spp. identifies a new class of oomycete effector associated with host adaptation.</title>
        <authorList>
            <person name="Gaulin E."/>
        </authorList>
    </citation>
    <scope>NUCLEOTIDE SEQUENCE [LARGE SCALE GENOMIC DNA]</scope>
    <source>
        <strain evidence="1 2">ATCC 201684</strain>
    </source>
</reference>
<proteinExistence type="predicted"/>